<keyword evidence="2" id="KW-1185">Reference proteome</keyword>
<dbReference type="EMBL" id="MBTG01000002">
    <property type="protein sequence ID" value="OPH61224.1"/>
    <property type="molecule type" value="Genomic_DNA"/>
</dbReference>
<reference evidence="2" key="1">
    <citation type="submission" date="2016-07" db="EMBL/GenBank/DDBJ databases">
        <authorList>
            <person name="Florea S."/>
            <person name="Webb J.S."/>
            <person name="Jaromczyk J."/>
            <person name="Schardl C.L."/>
        </authorList>
    </citation>
    <scope>NUCLEOTIDE SEQUENCE [LARGE SCALE GENOMIC DNA]</scope>
    <source>
        <strain evidence="2">CY1</strain>
    </source>
</reference>
<evidence type="ECO:0000313" key="1">
    <source>
        <dbReference type="EMBL" id="OPH61224.1"/>
    </source>
</evidence>
<organism evidence="1 2">
    <name type="scientific">Paenibacillus ferrarius</name>
    <dbReference type="NCBI Taxonomy" id="1469647"/>
    <lineage>
        <taxon>Bacteria</taxon>
        <taxon>Bacillati</taxon>
        <taxon>Bacillota</taxon>
        <taxon>Bacilli</taxon>
        <taxon>Bacillales</taxon>
        <taxon>Paenibacillaceae</taxon>
        <taxon>Paenibacillus</taxon>
    </lineage>
</organism>
<gene>
    <name evidence="1" type="ORF">BC351_14880</name>
</gene>
<accession>A0A1V4HRA2</accession>
<sequence length="99" mass="11621">MQIIRKDIPLWTEKHLCFMQNHADSFGIFYTSEQVEQERRNIDNNNATRRCGDNVLCYELFNDDGEYVVDITLTELEVNKHELSILVLMSILGVVTQVW</sequence>
<evidence type="ECO:0000313" key="2">
    <source>
        <dbReference type="Proteomes" id="UP000190626"/>
    </source>
</evidence>
<protein>
    <submittedName>
        <fullName evidence="1">Uncharacterized protein</fullName>
    </submittedName>
</protein>
<dbReference type="AlphaFoldDB" id="A0A1V4HRA2"/>
<dbReference type="STRING" id="1469647.BC351_14880"/>
<dbReference type="RefSeq" id="WP_079409230.1">
    <property type="nucleotide sequence ID" value="NZ_MBTG01000002.1"/>
</dbReference>
<comment type="caution">
    <text evidence="1">The sequence shown here is derived from an EMBL/GenBank/DDBJ whole genome shotgun (WGS) entry which is preliminary data.</text>
</comment>
<dbReference type="Proteomes" id="UP000190626">
    <property type="component" value="Unassembled WGS sequence"/>
</dbReference>
<proteinExistence type="predicted"/>
<name>A0A1V4HRA2_9BACL</name>